<dbReference type="AlphaFoldDB" id="A0A2T9Y4G1"/>
<comment type="caution">
    <text evidence="1">The sequence shown here is derived from an EMBL/GenBank/DDBJ whole genome shotgun (WGS) entry which is preliminary data.</text>
</comment>
<evidence type="ECO:0000313" key="1">
    <source>
        <dbReference type="EMBL" id="PVU87239.1"/>
    </source>
</evidence>
<name>A0A2T9Y4G1_9FUNG</name>
<evidence type="ECO:0000313" key="2">
    <source>
        <dbReference type="Proteomes" id="UP000245383"/>
    </source>
</evidence>
<sequence length="127" mass="14072">MSNVPGVIPSAAAEVPLTPAKRTRLEYSTVAKTGLIDPASKNDYHFNFPVSIMHLLTILSQKRLKKHVTVALKQKLGVAATQFSGNINAAIDYVAFKIDNEYISYQYDSRAKATYFMLYNKEGAENA</sequence>
<dbReference type="EMBL" id="MBFR01000532">
    <property type="protein sequence ID" value="PVU87239.1"/>
    <property type="molecule type" value="Genomic_DNA"/>
</dbReference>
<gene>
    <name evidence="1" type="ORF">BB561_006418</name>
</gene>
<protein>
    <submittedName>
        <fullName evidence="1">Uncharacterized protein</fullName>
    </submittedName>
</protein>
<reference evidence="1 2" key="1">
    <citation type="journal article" date="2018" name="MBio">
        <title>Comparative Genomics Reveals the Core Gene Toolbox for the Fungus-Insect Symbiosis.</title>
        <authorList>
            <person name="Wang Y."/>
            <person name="Stata M."/>
            <person name="Wang W."/>
            <person name="Stajich J.E."/>
            <person name="White M.M."/>
            <person name="Moncalvo J.M."/>
        </authorList>
    </citation>
    <scope>NUCLEOTIDE SEQUENCE [LARGE SCALE GENOMIC DNA]</scope>
    <source>
        <strain evidence="1 2">SWE-8-4</strain>
    </source>
</reference>
<organism evidence="1 2">
    <name type="scientific">Smittium simulii</name>
    <dbReference type="NCBI Taxonomy" id="133385"/>
    <lineage>
        <taxon>Eukaryota</taxon>
        <taxon>Fungi</taxon>
        <taxon>Fungi incertae sedis</taxon>
        <taxon>Zoopagomycota</taxon>
        <taxon>Kickxellomycotina</taxon>
        <taxon>Harpellomycetes</taxon>
        <taxon>Harpellales</taxon>
        <taxon>Legeriomycetaceae</taxon>
        <taxon>Smittium</taxon>
    </lineage>
</organism>
<dbReference type="Proteomes" id="UP000245383">
    <property type="component" value="Unassembled WGS sequence"/>
</dbReference>
<accession>A0A2T9Y4G1</accession>
<keyword evidence="2" id="KW-1185">Reference proteome</keyword>
<proteinExistence type="predicted"/>